<dbReference type="GO" id="GO:0005737">
    <property type="term" value="C:cytoplasm"/>
    <property type="evidence" value="ECO:0007669"/>
    <property type="project" value="UniProtKB-SubCell"/>
</dbReference>
<reference evidence="8 9" key="1">
    <citation type="submission" date="2017-06" db="EMBL/GenBank/DDBJ databases">
        <title>A platform for efficient transgenesis in Macrostomum lignano, a flatworm model organism for stem cell research.</title>
        <authorList>
            <person name="Berezikov E."/>
        </authorList>
    </citation>
    <scope>NUCLEOTIDE SEQUENCE [LARGE SCALE GENOMIC DNA]</scope>
    <source>
        <strain evidence="8">DV1</strain>
        <tissue evidence="8">Whole organism</tissue>
    </source>
</reference>
<keyword evidence="3 4" id="KW-0879">Wnt signaling pathway</keyword>
<name>A0A267EKS5_9PLAT</name>
<dbReference type="InterPro" id="IPR036305">
    <property type="entry name" value="RGS_sf"/>
</dbReference>
<keyword evidence="2" id="KW-0963">Cytoplasm</keyword>
<dbReference type="Proteomes" id="UP000215902">
    <property type="component" value="Unassembled WGS sequence"/>
</dbReference>
<dbReference type="PANTHER" id="PTHR46102:SF2">
    <property type="entry name" value="AXIN"/>
    <property type="match status" value="1"/>
</dbReference>
<dbReference type="AlphaFoldDB" id="A0A267EKS5"/>
<dbReference type="InterPro" id="IPR038207">
    <property type="entry name" value="DIX_dom_sf"/>
</dbReference>
<dbReference type="Gene3D" id="1.10.167.10">
    <property type="entry name" value="Regulator of G-protein Signalling 4, domain 2"/>
    <property type="match status" value="1"/>
</dbReference>
<dbReference type="Gene3D" id="2.40.240.130">
    <property type="match status" value="1"/>
</dbReference>
<dbReference type="SMART" id="SM00315">
    <property type="entry name" value="RGS"/>
    <property type="match status" value="1"/>
</dbReference>
<sequence length="774" mass="83699">MTATELCCQQQSPVSLTTTGDSTASPAIGQQQQQQQQQQQLQDASQQQSLKSQQKHQQLYMLAAAAAAAAAASTSDIPEEDDSASLTATAAAATAGADEPDFASNIDGVSSAPVGVDVWPEGLRNLLEDAEAVLTFRNYLEEACDPAAARAFDFYFAVKGLKSGQLQMEQSTGDAGTSRRCPKLIRLIAKRYILSEDSAVPVISSATRQAVQSSLRSSSPADATIFDSALAEAASYLADTAYPAFLRSDRWLGCADRLPTLHEDRELLLKAHGLLQQQQQQQGGPVLVGLTRDNLLATRHHRGRGGGSDRLMPAGPSCCTSMSQALPYYTSYAPGSRRDSELQSLQSSDALTDVDNLSLTDTASSLDAASYRQHHHHHQAPGSRKGLRRAMRCAASANRDDLASNGGGSGASSSCRQQLLLRHQLQQHAASCQYDRDLPVTNPDKFARLLADRLQCHQREQTLTSRPPSSLSCGSGAELLNSPWAQRILRASMSSRDSNPEDILTDHLDHLDRGHSSHPQPLAPPPPQQLPSSQPPPLQQQLHQKLEASELDQETHVHHYHYYHHFRASGSGATNSLICGGAGAASTAGDSGFGTISSSSRYGGILRSSSATAAAASVASTSTGGSVHRQQLTQHVSNQLAASARFDQPRQPFMIDSNMPVMDKPNPDTTIVEARRRLEEVSLQQQPPPQQQPLTIGYFLCGDSVPYRHAWPGQSITLGQFKQLMAKKGSYRYFFKRRCDEFVVGGAVHEEVTDDSEVLPLWEGKVIGRVERVE</sequence>
<accession>A0A267EKS5</accession>
<comment type="caution">
    <text evidence="8">The sequence shown here is derived from an EMBL/GenBank/DDBJ whole genome shotgun (WGS) entry which is preliminary data.</text>
</comment>
<dbReference type="STRING" id="282301.A0A267EKS5"/>
<evidence type="ECO:0000256" key="4">
    <source>
        <dbReference type="PROSITE-ProRule" id="PRU00069"/>
    </source>
</evidence>
<protein>
    <recommendedName>
        <fullName evidence="10">DIX domain-containing protein</fullName>
    </recommendedName>
</protein>
<evidence type="ECO:0000256" key="3">
    <source>
        <dbReference type="ARBA" id="ARBA00022687"/>
    </source>
</evidence>
<dbReference type="SUPFAM" id="SSF54236">
    <property type="entry name" value="Ubiquitin-like"/>
    <property type="match status" value="1"/>
</dbReference>
<feature type="domain" description="DIX" evidence="7">
    <location>
        <begin position="691"/>
        <end position="774"/>
    </location>
</feature>
<comment type="subcellular location">
    <subcellularLocation>
        <location evidence="1">Cytoplasm</location>
    </subcellularLocation>
</comment>
<evidence type="ECO:0000256" key="2">
    <source>
        <dbReference type="ARBA" id="ARBA00022490"/>
    </source>
</evidence>
<dbReference type="SUPFAM" id="SSF48097">
    <property type="entry name" value="Regulator of G-protein signaling, RGS"/>
    <property type="match status" value="1"/>
</dbReference>
<feature type="region of interest" description="Disordered" evidence="5">
    <location>
        <begin position="1"/>
        <end position="52"/>
    </location>
</feature>
<dbReference type="GO" id="GO:0005634">
    <property type="term" value="C:nucleus"/>
    <property type="evidence" value="ECO:0007669"/>
    <property type="project" value="TreeGrafter"/>
</dbReference>
<dbReference type="InterPro" id="IPR029071">
    <property type="entry name" value="Ubiquitin-like_domsf"/>
</dbReference>
<dbReference type="Pfam" id="PF00778">
    <property type="entry name" value="DIX"/>
    <property type="match status" value="1"/>
</dbReference>
<dbReference type="GO" id="GO:0008013">
    <property type="term" value="F:beta-catenin binding"/>
    <property type="evidence" value="ECO:0007669"/>
    <property type="project" value="TreeGrafter"/>
</dbReference>
<feature type="compositionally biased region" description="Pro residues" evidence="5">
    <location>
        <begin position="521"/>
        <end position="538"/>
    </location>
</feature>
<evidence type="ECO:0000256" key="5">
    <source>
        <dbReference type="SAM" id="MobiDB-lite"/>
    </source>
</evidence>
<dbReference type="PANTHER" id="PTHR46102">
    <property type="entry name" value="AXIN"/>
    <property type="match status" value="1"/>
</dbReference>
<dbReference type="InterPro" id="IPR024066">
    <property type="entry name" value="RGS_subdom1/3"/>
</dbReference>
<evidence type="ECO:0000313" key="9">
    <source>
        <dbReference type="Proteomes" id="UP000215902"/>
    </source>
</evidence>
<dbReference type="PROSITE" id="PS50841">
    <property type="entry name" value="DIX"/>
    <property type="match status" value="1"/>
</dbReference>
<dbReference type="GO" id="GO:0090090">
    <property type="term" value="P:negative regulation of canonical Wnt signaling pathway"/>
    <property type="evidence" value="ECO:0007669"/>
    <property type="project" value="InterPro"/>
</dbReference>
<dbReference type="InterPro" id="IPR043581">
    <property type="entry name" value="Axin-like"/>
</dbReference>
<feature type="region of interest" description="Disordered" evidence="5">
    <location>
        <begin position="493"/>
        <end position="542"/>
    </location>
</feature>
<dbReference type="SMART" id="SM00021">
    <property type="entry name" value="DAX"/>
    <property type="match status" value="1"/>
</dbReference>
<dbReference type="InterPro" id="IPR044926">
    <property type="entry name" value="RGS_subdomain_2"/>
</dbReference>
<feature type="region of interest" description="Disordered" evidence="5">
    <location>
        <begin position="369"/>
        <end position="392"/>
    </location>
</feature>
<evidence type="ECO:0000259" key="6">
    <source>
        <dbReference type="PROSITE" id="PS50132"/>
    </source>
</evidence>
<dbReference type="Pfam" id="PF00615">
    <property type="entry name" value="RGS"/>
    <property type="match status" value="1"/>
</dbReference>
<feature type="compositionally biased region" description="Basic residues" evidence="5">
    <location>
        <begin position="372"/>
        <end position="391"/>
    </location>
</feature>
<feature type="compositionally biased region" description="Polar residues" evidence="5">
    <location>
        <begin position="1"/>
        <end position="29"/>
    </location>
</feature>
<proteinExistence type="predicted"/>
<feature type="compositionally biased region" description="Low complexity" evidence="5">
    <location>
        <begin position="30"/>
        <end position="52"/>
    </location>
</feature>
<dbReference type="Gene3D" id="1.10.196.10">
    <property type="match status" value="1"/>
</dbReference>
<dbReference type="InterPro" id="IPR016137">
    <property type="entry name" value="RGS"/>
</dbReference>
<gene>
    <name evidence="8" type="ORF">BOX15_Mlig004043g1</name>
</gene>
<evidence type="ECO:0000256" key="1">
    <source>
        <dbReference type="ARBA" id="ARBA00004496"/>
    </source>
</evidence>
<dbReference type="GO" id="GO:0048468">
    <property type="term" value="P:cell development"/>
    <property type="evidence" value="ECO:0007669"/>
    <property type="project" value="TreeGrafter"/>
</dbReference>
<dbReference type="GO" id="GO:0030877">
    <property type="term" value="C:beta-catenin destruction complex"/>
    <property type="evidence" value="ECO:0007669"/>
    <property type="project" value="TreeGrafter"/>
</dbReference>
<dbReference type="PROSITE" id="PS50132">
    <property type="entry name" value="RGS"/>
    <property type="match status" value="1"/>
</dbReference>
<evidence type="ECO:0008006" key="10">
    <source>
        <dbReference type="Google" id="ProtNLM"/>
    </source>
</evidence>
<dbReference type="EMBL" id="NIVC01001968">
    <property type="protein sequence ID" value="PAA62145.1"/>
    <property type="molecule type" value="Genomic_DNA"/>
</dbReference>
<evidence type="ECO:0000259" key="7">
    <source>
        <dbReference type="PROSITE" id="PS50841"/>
    </source>
</evidence>
<feature type="domain" description="RGS" evidence="6">
    <location>
        <begin position="122"/>
        <end position="251"/>
    </location>
</feature>
<dbReference type="GO" id="GO:0032436">
    <property type="term" value="P:positive regulation of proteasomal ubiquitin-dependent protein catabolic process"/>
    <property type="evidence" value="ECO:0007669"/>
    <property type="project" value="TreeGrafter"/>
</dbReference>
<evidence type="ECO:0000313" key="8">
    <source>
        <dbReference type="EMBL" id="PAA62145.1"/>
    </source>
</evidence>
<dbReference type="GO" id="GO:0031625">
    <property type="term" value="F:ubiquitin protein ligase binding"/>
    <property type="evidence" value="ECO:0007669"/>
    <property type="project" value="TreeGrafter"/>
</dbReference>
<dbReference type="GO" id="GO:0019901">
    <property type="term" value="F:protein kinase binding"/>
    <property type="evidence" value="ECO:0007669"/>
    <property type="project" value="TreeGrafter"/>
</dbReference>
<dbReference type="GO" id="GO:0016055">
    <property type="term" value="P:Wnt signaling pathway"/>
    <property type="evidence" value="ECO:0007669"/>
    <property type="project" value="UniProtKB-KW"/>
</dbReference>
<dbReference type="GO" id="GO:0005886">
    <property type="term" value="C:plasma membrane"/>
    <property type="evidence" value="ECO:0007669"/>
    <property type="project" value="TreeGrafter"/>
</dbReference>
<dbReference type="OrthoDB" id="10007451at2759"/>
<keyword evidence="9" id="KW-1185">Reference proteome</keyword>
<organism evidence="8 9">
    <name type="scientific">Macrostomum lignano</name>
    <dbReference type="NCBI Taxonomy" id="282301"/>
    <lineage>
        <taxon>Eukaryota</taxon>
        <taxon>Metazoa</taxon>
        <taxon>Spiralia</taxon>
        <taxon>Lophotrochozoa</taxon>
        <taxon>Platyhelminthes</taxon>
        <taxon>Rhabditophora</taxon>
        <taxon>Macrostomorpha</taxon>
        <taxon>Macrostomida</taxon>
        <taxon>Macrostomidae</taxon>
        <taxon>Macrostomum</taxon>
    </lineage>
</organism>
<dbReference type="InterPro" id="IPR001158">
    <property type="entry name" value="DIX"/>
</dbReference>
<dbReference type="GO" id="GO:0060090">
    <property type="term" value="F:molecular adaptor activity"/>
    <property type="evidence" value="ECO:0007669"/>
    <property type="project" value="TreeGrafter"/>
</dbReference>
<feature type="compositionally biased region" description="Basic and acidic residues" evidence="5">
    <location>
        <begin position="504"/>
        <end position="515"/>
    </location>
</feature>